<dbReference type="EMBL" id="CAEZTT010000001">
    <property type="protein sequence ID" value="CAB4566794.1"/>
    <property type="molecule type" value="Genomic_DNA"/>
</dbReference>
<dbReference type="Gene3D" id="3.30.200.20">
    <property type="entry name" value="Phosphorylase Kinase, domain 1"/>
    <property type="match status" value="1"/>
</dbReference>
<gene>
    <name evidence="1" type="ORF">UFOPK1726_00037</name>
</gene>
<reference evidence="1" key="1">
    <citation type="submission" date="2020-05" db="EMBL/GenBank/DDBJ databases">
        <authorList>
            <person name="Chiriac C."/>
            <person name="Salcher M."/>
            <person name="Ghai R."/>
            <person name="Kavagutti S V."/>
        </authorList>
    </citation>
    <scope>NUCLEOTIDE SEQUENCE</scope>
</reference>
<dbReference type="Gene3D" id="1.10.510.10">
    <property type="entry name" value="Transferase(Phosphotransferase) domain 1"/>
    <property type="match status" value="1"/>
</dbReference>
<dbReference type="InterPro" id="IPR011009">
    <property type="entry name" value="Kinase-like_dom_sf"/>
</dbReference>
<evidence type="ECO:0000313" key="1">
    <source>
        <dbReference type="EMBL" id="CAB4566794.1"/>
    </source>
</evidence>
<accession>A0A6J6DU97</accession>
<sequence>MVKQLEHYELTERIKQVNGAIWWRGWDSKLERDVSIWTIPATDPRVLKLRANAAAAANLHDPRVLRVLDVVGDENLFGVISEWVHGVTIAERVLGRAPLTDAQQLIQSLIDCLAVAHSQQIYHGALTADDVVLTSSGVRVRGFGIASVINEPFGITEDQADFSAVGAIGYAAVTATWPLLSNCSLPTAPTVNGLVALPSQLTPKLPSCWDNLANLTLPTLNPNLNLALPIIDLNNVFTIPKSRSITLPTIDLPPSTISRTGLIAAVATITSLLVVGSVLVFSSLTTSPATDSLADNQTGTDLRNELLPVAQVAVIGNDIEPKLVPVGTSFNVADGQAIQIQLRERRTVQRIEIDLTVGGVNLLAQVTDAAITEKSNVGQLGQVTEAASTAIVFGPRFVTGSFLTIWVEVPGGGNVQISRVAAYGTPS</sequence>
<proteinExistence type="predicted"/>
<protein>
    <submittedName>
        <fullName evidence="1">Unannotated protein</fullName>
    </submittedName>
</protein>
<name>A0A6J6DU97_9ZZZZ</name>
<organism evidence="1">
    <name type="scientific">freshwater metagenome</name>
    <dbReference type="NCBI Taxonomy" id="449393"/>
    <lineage>
        <taxon>unclassified sequences</taxon>
        <taxon>metagenomes</taxon>
        <taxon>ecological metagenomes</taxon>
    </lineage>
</organism>
<dbReference type="SUPFAM" id="SSF56112">
    <property type="entry name" value="Protein kinase-like (PK-like)"/>
    <property type="match status" value="1"/>
</dbReference>
<dbReference type="AlphaFoldDB" id="A0A6J6DU97"/>